<accession>A0A383EFU6</accession>
<dbReference type="EMBL" id="UINC01225214">
    <property type="protein sequence ID" value="SVE55185.1"/>
    <property type="molecule type" value="Genomic_DNA"/>
</dbReference>
<feature type="non-terminal residue" evidence="1">
    <location>
        <position position="64"/>
    </location>
</feature>
<dbReference type="Gene3D" id="3.40.50.1820">
    <property type="entry name" value="alpha/beta hydrolase"/>
    <property type="match status" value="1"/>
</dbReference>
<dbReference type="AlphaFoldDB" id="A0A383EFU6"/>
<dbReference type="SUPFAM" id="SSF53474">
    <property type="entry name" value="alpha/beta-Hydrolases"/>
    <property type="match status" value="1"/>
</dbReference>
<evidence type="ECO:0008006" key="2">
    <source>
        <dbReference type="Google" id="ProtNLM"/>
    </source>
</evidence>
<dbReference type="InterPro" id="IPR029058">
    <property type="entry name" value="AB_hydrolase_fold"/>
</dbReference>
<evidence type="ECO:0000313" key="1">
    <source>
        <dbReference type="EMBL" id="SVE55185.1"/>
    </source>
</evidence>
<gene>
    <name evidence="1" type="ORF">METZ01_LOCUS508039</name>
</gene>
<protein>
    <recommendedName>
        <fullName evidence="2">Phospholipase/carboxylesterase/thioesterase domain-containing protein</fullName>
    </recommendedName>
</protein>
<organism evidence="1">
    <name type="scientific">marine metagenome</name>
    <dbReference type="NCBI Taxonomy" id="408172"/>
    <lineage>
        <taxon>unclassified sequences</taxon>
        <taxon>metagenomes</taxon>
        <taxon>ecological metagenomes</taxon>
    </lineage>
</organism>
<name>A0A383EFU6_9ZZZZ</name>
<sequence length="64" mass="7644">MIRYCSIKVFLSIVLITSVYCQKEQMKEDNKTVQEVDLNYLLFLPESYNNDQETKWPLILFLHG</sequence>
<proteinExistence type="predicted"/>
<reference evidence="1" key="1">
    <citation type="submission" date="2018-05" db="EMBL/GenBank/DDBJ databases">
        <authorList>
            <person name="Lanie J.A."/>
            <person name="Ng W.-L."/>
            <person name="Kazmierczak K.M."/>
            <person name="Andrzejewski T.M."/>
            <person name="Davidsen T.M."/>
            <person name="Wayne K.J."/>
            <person name="Tettelin H."/>
            <person name="Glass J.I."/>
            <person name="Rusch D."/>
            <person name="Podicherti R."/>
            <person name="Tsui H.-C.T."/>
            <person name="Winkler M.E."/>
        </authorList>
    </citation>
    <scope>NUCLEOTIDE SEQUENCE</scope>
</reference>